<gene>
    <name evidence="3" type="ORF">IAC10_05410</name>
</gene>
<feature type="domain" description="AAA" evidence="1">
    <location>
        <begin position="21"/>
        <end position="152"/>
    </location>
</feature>
<dbReference type="SUPFAM" id="SSF52540">
    <property type="entry name" value="P-loop containing nucleoside triphosphate hydrolases"/>
    <property type="match status" value="1"/>
</dbReference>
<dbReference type="SUPFAM" id="SSF52980">
    <property type="entry name" value="Restriction endonuclease-like"/>
    <property type="match status" value="1"/>
</dbReference>
<dbReference type="Proteomes" id="UP000823928">
    <property type="component" value="Unassembled WGS sequence"/>
</dbReference>
<dbReference type="AlphaFoldDB" id="A0A9D1EZ28"/>
<keyword evidence="3" id="KW-0547">Nucleotide-binding</keyword>
<dbReference type="EMBL" id="DVIU01000113">
    <property type="protein sequence ID" value="HIS36052.1"/>
    <property type="molecule type" value="Genomic_DNA"/>
</dbReference>
<dbReference type="PANTHER" id="PTHR33295:SF7">
    <property type="entry name" value="ATPASE"/>
    <property type="match status" value="1"/>
</dbReference>
<protein>
    <submittedName>
        <fullName evidence="3">ATP-binding protein</fullName>
    </submittedName>
</protein>
<reference evidence="3" key="1">
    <citation type="submission" date="2020-10" db="EMBL/GenBank/DDBJ databases">
        <authorList>
            <person name="Gilroy R."/>
        </authorList>
    </citation>
    <scope>NUCLEOTIDE SEQUENCE</scope>
    <source>
        <strain evidence="3">6276</strain>
    </source>
</reference>
<feature type="domain" description="DUF4143" evidence="2">
    <location>
        <begin position="226"/>
        <end position="385"/>
    </location>
</feature>
<name>A0A9D1EZ28_9BACT</name>
<evidence type="ECO:0000259" key="1">
    <source>
        <dbReference type="Pfam" id="PF13173"/>
    </source>
</evidence>
<dbReference type="InterPro" id="IPR027417">
    <property type="entry name" value="P-loop_NTPase"/>
</dbReference>
<dbReference type="Gene3D" id="3.40.50.300">
    <property type="entry name" value="P-loop containing nucleotide triphosphate hydrolases"/>
    <property type="match status" value="1"/>
</dbReference>
<dbReference type="PANTHER" id="PTHR33295">
    <property type="entry name" value="ATPASE"/>
    <property type="match status" value="1"/>
</dbReference>
<sequence>MLYRKFYDELVKWYKQEKKLALLIDGARQIGKTTLIRQFAKDYYGDNFVEINFINTPSAKEIFVGDLSVDGIISKLTLFLRRPLTPHKTLIFFDEVQECLEVRTAIKFLVDDGRFDYIESGSLLGINYKEIKSYAVGYEENRTMYPMDFEEFAIANGIQQSTFGMLKDCYNRRVPVDEFVHKQMMQLFTYYVIIGGMPAAVQEFVNSKDMGRVVGIQSDILKLYRKDITKYATTGKEKITLIFDTIPAELNAKNKRFMLSDLAKSARMERYESCFNWLTDAGIALPCYNLAGPKQPVAINKQHNLFKFYMADTGLLCAMCSGDVQYQIVNGNYGINEGSIMENMFAQQLKSNGFNLYYFDKQKVGEVDFIVEQHAELVPVEIKSGKDYKSHRALNNLLAVDEYKLKESLVFCIGNIETEDKVVYLPLYMIMFFKKENMLNKIVFKDIGDIY</sequence>
<reference evidence="3" key="2">
    <citation type="journal article" date="2021" name="PeerJ">
        <title>Extensive microbial diversity within the chicken gut microbiome revealed by metagenomics and culture.</title>
        <authorList>
            <person name="Gilroy R."/>
            <person name="Ravi A."/>
            <person name="Getino M."/>
            <person name="Pursley I."/>
            <person name="Horton D.L."/>
            <person name="Alikhan N.F."/>
            <person name="Baker D."/>
            <person name="Gharbi K."/>
            <person name="Hall N."/>
            <person name="Watson M."/>
            <person name="Adriaenssens E.M."/>
            <person name="Foster-Nyarko E."/>
            <person name="Jarju S."/>
            <person name="Secka A."/>
            <person name="Antonio M."/>
            <person name="Oren A."/>
            <person name="Chaudhuri R.R."/>
            <person name="La Ragione R."/>
            <person name="Hildebrand F."/>
            <person name="Pallen M.J."/>
        </authorList>
    </citation>
    <scope>NUCLEOTIDE SEQUENCE</scope>
    <source>
        <strain evidence="3">6276</strain>
    </source>
</reference>
<accession>A0A9D1EZ28</accession>
<dbReference type="Pfam" id="PF13173">
    <property type="entry name" value="AAA_14"/>
    <property type="match status" value="1"/>
</dbReference>
<dbReference type="GO" id="GO:0005524">
    <property type="term" value="F:ATP binding"/>
    <property type="evidence" value="ECO:0007669"/>
    <property type="project" value="UniProtKB-KW"/>
</dbReference>
<proteinExistence type="predicted"/>
<dbReference type="Pfam" id="PF13635">
    <property type="entry name" value="DUF4143"/>
    <property type="match status" value="1"/>
</dbReference>
<evidence type="ECO:0000259" key="2">
    <source>
        <dbReference type="Pfam" id="PF13635"/>
    </source>
</evidence>
<dbReference type="InterPro" id="IPR041682">
    <property type="entry name" value="AAA_14"/>
</dbReference>
<dbReference type="InterPro" id="IPR011335">
    <property type="entry name" value="Restrct_endonuc-II-like"/>
</dbReference>
<comment type="caution">
    <text evidence="3">The sequence shown here is derived from an EMBL/GenBank/DDBJ whole genome shotgun (WGS) entry which is preliminary data.</text>
</comment>
<keyword evidence="3" id="KW-0067">ATP-binding</keyword>
<dbReference type="InterPro" id="IPR025420">
    <property type="entry name" value="DUF4143"/>
</dbReference>
<evidence type="ECO:0000313" key="4">
    <source>
        <dbReference type="Proteomes" id="UP000823928"/>
    </source>
</evidence>
<organism evidence="3 4">
    <name type="scientific">Candidatus Scatousia excrementigallinarum</name>
    <dbReference type="NCBI Taxonomy" id="2840935"/>
    <lineage>
        <taxon>Bacteria</taxon>
        <taxon>Candidatus Scatousia</taxon>
    </lineage>
</organism>
<evidence type="ECO:0000313" key="3">
    <source>
        <dbReference type="EMBL" id="HIS36052.1"/>
    </source>
</evidence>